<dbReference type="EMBL" id="UINC01000737">
    <property type="protein sequence ID" value="SUZ60346.1"/>
    <property type="molecule type" value="Genomic_DNA"/>
</dbReference>
<proteinExistence type="predicted"/>
<evidence type="ECO:0008006" key="2">
    <source>
        <dbReference type="Google" id="ProtNLM"/>
    </source>
</evidence>
<gene>
    <name evidence="1" type="ORF">METZ01_LOCUS13200</name>
</gene>
<dbReference type="InterPro" id="IPR018247">
    <property type="entry name" value="EF_Hand_1_Ca_BS"/>
</dbReference>
<reference evidence="1" key="1">
    <citation type="submission" date="2018-05" db="EMBL/GenBank/DDBJ databases">
        <authorList>
            <person name="Lanie J.A."/>
            <person name="Ng W.-L."/>
            <person name="Kazmierczak K.M."/>
            <person name="Andrzejewski T.M."/>
            <person name="Davidsen T.M."/>
            <person name="Wayne K.J."/>
            <person name="Tettelin H."/>
            <person name="Glass J.I."/>
            <person name="Rusch D."/>
            <person name="Podicherti R."/>
            <person name="Tsui H.-C.T."/>
            <person name="Winkler M.E."/>
        </authorList>
    </citation>
    <scope>NUCLEOTIDE SEQUENCE</scope>
</reference>
<protein>
    <recommendedName>
        <fullName evidence="2">Dockerin domain-containing protein</fullName>
    </recommendedName>
</protein>
<sequence length="440" mass="48765">MYNILSVRSWAIMERSFLFMLYITLSYIHAEIDTLWTRDYSIDDSCFAGAGDYDIVKLNSENFILLADFFCDDDDSVSMVLGLLKIDIAGNVIWSHRIDSTGVAYNSVNIEYTSDGGFIIGAKYIKNSVSRFCIIKTDSTGEQDWQSTFLWGSANELTSIGTAIDGGYTLTGYSYQSGNITGKFVKIDSLGNEMWEKDFSGVVTSQEEILSGSFILGLTLPSRVAMINEFGDSLWTKQYFDIGYPAFHMITIDDHGGYILVGNSDLPDGYGNNDIVILKIDSLGNDEWHMNYGTAQDDYGYSIINTVTGGYAIAGVLNNKAYVLLIDSLGNEEWSSTMANSISFMYDIVGSGVNKYISIGRNESLVPNAVSVWSIFSSCIGDLDDDGYITPEDVSVLMFSIMNGEDFMDNADMNYDTNMDIIDLLMLIDIENSNTDEACH</sequence>
<dbReference type="PROSITE" id="PS00018">
    <property type="entry name" value="EF_HAND_1"/>
    <property type="match status" value="1"/>
</dbReference>
<accession>A0A381P0B2</accession>
<dbReference type="PANTHER" id="PTHR42754:SF1">
    <property type="entry name" value="LIPOPROTEIN"/>
    <property type="match status" value="1"/>
</dbReference>
<dbReference type="AlphaFoldDB" id="A0A381P0B2"/>
<dbReference type="PANTHER" id="PTHR42754">
    <property type="entry name" value="ENDOGLUCANASE"/>
    <property type="match status" value="1"/>
</dbReference>
<evidence type="ECO:0000313" key="1">
    <source>
        <dbReference type="EMBL" id="SUZ60346.1"/>
    </source>
</evidence>
<name>A0A381P0B2_9ZZZZ</name>
<organism evidence="1">
    <name type="scientific">marine metagenome</name>
    <dbReference type="NCBI Taxonomy" id="408172"/>
    <lineage>
        <taxon>unclassified sequences</taxon>
        <taxon>metagenomes</taxon>
        <taxon>ecological metagenomes</taxon>
    </lineage>
</organism>